<feature type="chain" id="PRO_5020260076" evidence="2">
    <location>
        <begin position="28"/>
        <end position="262"/>
    </location>
</feature>
<keyword evidence="5" id="KW-1185">Reference proteome</keyword>
<protein>
    <submittedName>
        <fullName evidence="4">Opacity protein-like surface antigen</fullName>
    </submittedName>
</protein>
<dbReference type="Gene3D" id="2.40.160.20">
    <property type="match status" value="1"/>
</dbReference>
<feature type="domain" description="Outer membrane protein beta-barrel" evidence="3">
    <location>
        <begin position="73"/>
        <end position="260"/>
    </location>
</feature>
<dbReference type="RefSeq" id="WP_126540987.1">
    <property type="nucleotide sequence ID" value="NZ_BSPM01000004.1"/>
</dbReference>
<evidence type="ECO:0000259" key="3">
    <source>
        <dbReference type="Pfam" id="PF13505"/>
    </source>
</evidence>
<evidence type="ECO:0000256" key="2">
    <source>
        <dbReference type="SAM" id="SignalP"/>
    </source>
</evidence>
<dbReference type="AlphaFoldDB" id="A0A4R6RH21"/>
<comment type="caution">
    <text evidence="4">The sequence shown here is derived from an EMBL/GenBank/DDBJ whole genome shotgun (WGS) entry which is preliminary data.</text>
</comment>
<dbReference type="OrthoDB" id="5643626at2"/>
<gene>
    <name evidence="4" type="ORF">EDD54_1963</name>
</gene>
<sequence length="262" mass="28353">MRSLLTASTFALAAAIVCLAPVGAVRAADMPEYPPVIDTPEPLPLPAVGGWYLRGDIGYKVYGDPEMALSNSNYAGFDASTAKGFHEDAGDAFAVGIGAGYKFNDYLRADVTLDYETPSTFSSRLFCPGGCTDTYSREFADISAWSALVNGYVDLGTYYGVTPYVGAGIGASYLLTDDVYSRYDNTRDDYKGDGKWNFAWALMAGASYAINPQWSVDLGYRYLNLGDAQSGVITAGDGTTTRIDYKNIDAHEVRLGLRYNLY</sequence>
<evidence type="ECO:0000313" key="5">
    <source>
        <dbReference type="Proteomes" id="UP000294547"/>
    </source>
</evidence>
<organism evidence="4 5">
    <name type="scientific">Oharaeibacter diazotrophicus</name>
    <dbReference type="NCBI Taxonomy" id="1920512"/>
    <lineage>
        <taxon>Bacteria</taxon>
        <taxon>Pseudomonadati</taxon>
        <taxon>Pseudomonadota</taxon>
        <taxon>Alphaproteobacteria</taxon>
        <taxon>Hyphomicrobiales</taxon>
        <taxon>Pleomorphomonadaceae</taxon>
        <taxon>Oharaeibacter</taxon>
    </lineage>
</organism>
<dbReference type="Proteomes" id="UP000294547">
    <property type="component" value="Unassembled WGS sequence"/>
</dbReference>
<dbReference type="SUPFAM" id="SSF56925">
    <property type="entry name" value="OMPA-like"/>
    <property type="match status" value="1"/>
</dbReference>
<evidence type="ECO:0000256" key="1">
    <source>
        <dbReference type="ARBA" id="ARBA00022729"/>
    </source>
</evidence>
<dbReference type="EMBL" id="SNXY01000007">
    <property type="protein sequence ID" value="TDP85117.1"/>
    <property type="molecule type" value="Genomic_DNA"/>
</dbReference>
<dbReference type="InterPro" id="IPR011250">
    <property type="entry name" value="OMP/PagP_B-barrel"/>
</dbReference>
<proteinExistence type="predicted"/>
<feature type="signal peptide" evidence="2">
    <location>
        <begin position="1"/>
        <end position="27"/>
    </location>
</feature>
<dbReference type="InterPro" id="IPR027385">
    <property type="entry name" value="Beta-barrel_OMP"/>
</dbReference>
<reference evidence="4 5" key="1">
    <citation type="submission" date="2019-03" db="EMBL/GenBank/DDBJ databases">
        <title>Genomic Encyclopedia of Type Strains, Phase IV (KMG-IV): sequencing the most valuable type-strain genomes for metagenomic binning, comparative biology and taxonomic classification.</title>
        <authorList>
            <person name="Goeker M."/>
        </authorList>
    </citation>
    <scope>NUCLEOTIDE SEQUENCE [LARGE SCALE GENOMIC DNA]</scope>
    <source>
        <strain evidence="4 5">DSM 102969</strain>
    </source>
</reference>
<name>A0A4R6RH21_9HYPH</name>
<dbReference type="Pfam" id="PF13505">
    <property type="entry name" value="OMP_b-brl"/>
    <property type="match status" value="1"/>
</dbReference>
<keyword evidence="1 2" id="KW-0732">Signal</keyword>
<accession>A0A4R6RH21</accession>
<evidence type="ECO:0000313" key="4">
    <source>
        <dbReference type="EMBL" id="TDP85117.1"/>
    </source>
</evidence>